<dbReference type="CDD" id="cd02142">
    <property type="entry name" value="McbC_SagB-like_oxidoreductase"/>
    <property type="match status" value="1"/>
</dbReference>
<dbReference type="KEGG" id="dti:Desti_4841"/>
<dbReference type="InterPro" id="IPR029479">
    <property type="entry name" value="Nitroreductase"/>
</dbReference>
<reference evidence="3" key="1">
    <citation type="submission" date="2012-06" db="EMBL/GenBank/DDBJ databases">
        <title>Complete sequence of chromosome of Desulfomonile tiedjei DSM 6799.</title>
        <authorList>
            <person name="Lucas S."/>
            <person name="Copeland A."/>
            <person name="Lapidus A."/>
            <person name="Glavina del Rio T."/>
            <person name="Dalin E."/>
            <person name="Tice H."/>
            <person name="Bruce D."/>
            <person name="Goodwin L."/>
            <person name="Pitluck S."/>
            <person name="Peters L."/>
            <person name="Ovchinnikova G."/>
            <person name="Zeytun A."/>
            <person name="Lu M."/>
            <person name="Kyrpides N."/>
            <person name="Mavromatis K."/>
            <person name="Ivanova N."/>
            <person name="Brettin T."/>
            <person name="Detter J.C."/>
            <person name="Han C."/>
            <person name="Larimer F."/>
            <person name="Land M."/>
            <person name="Hauser L."/>
            <person name="Markowitz V."/>
            <person name="Cheng J.-F."/>
            <person name="Hugenholtz P."/>
            <person name="Woyke T."/>
            <person name="Wu D."/>
            <person name="Spring S."/>
            <person name="Schroeder M."/>
            <person name="Brambilla E."/>
            <person name="Klenk H.-P."/>
            <person name="Eisen J.A."/>
        </authorList>
    </citation>
    <scope>NUCLEOTIDE SEQUENCE [LARGE SCALE GENOMIC DNA]</scope>
    <source>
        <strain evidence="3">ATCC 49306 / DSM 6799 / DCB-1</strain>
    </source>
</reference>
<evidence type="ECO:0000313" key="2">
    <source>
        <dbReference type="EMBL" id="AFM27456.1"/>
    </source>
</evidence>
<dbReference type="NCBIfam" id="TIGR03605">
    <property type="entry name" value="antibiot_sagB"/>
    <property type="match status" value="1"/>
</dbReference>
<dbReference type="PANTHER" id="PTHR43745:SF2">
    <property type="entry name" value="NITROREDUCTASE MJ1384-RELATED"/>
    <property type="match status" value="1"/>
</dbReference>
<proteinExistence type="predicted"/>
<dbReference type="eggNOG" id="COG0778">
    <property type="taxonomic scope" value="Bacteria"/>
</dbReference>
<sequence>MTDHVQEFHRRTSYERGKIAGPPLDWANEPDAFKIYPGLETISLIHPANGPEDYVSDLLGENLQFDHHFEMDFTKLSTILNNTHAMTAKARYKDKDFFYRSIASAGALYPFELYVGATNIAGLDDGIYHHAIGLQSLAVLGKGSILPELARGVQLSEATRPTAVFFITAIFFRSAWKYRTRAYRYHLLDSGHMLENLTLALKAMRAPYTLYYDFDDTVINQLLGLNPKREVCLAIACTLGKEYESETQEEPARIPHEAMRASQVAHVETDYPAIRKLHRLSTPILDTMEQPEMIDHLGLKPLQQTKIMLPEKWPELVTYPEAVFRRRSLRNFVQGEFKAEIFTGFLKILCSEDSSREDAPSGLSRSIAVGFLANESTGLEPGFYLLDRKAAAVSLVAPGLFMERMAHVCVDQEWLANCSIHVLFMANLQVLNATRGPRGYRHAFLASGRLGQRLYVGAASMRIGCCGIGAFYDYEASELLGLNSVSKLLYLVGIGPVKKYASI</sequence>
<dbReference type="RefSeq" id="WP_014812563.1">
    <property type="nucleotide sequence ID" value="NC_018025.1"/>
</dbReference>
<dbReference type="SUPFAM" id="SSF55469">
    <property type="entry name" value="FMN-dependent nitroreductase-like"/>
    <property type="match status" value="2"/>
</dbReference>
<dbReference type="OrthoDB" id="9801593at2"/>
<dbReference type="PATRIC" id="fig|706587.4.peg.5483"/>
<dbReference type="HOGENOM" id="CLU_040017_0_0_7"/>
<dbReference type="Pfam" id="PF00881">
    <property type="entry name" value="Nitroreductase"/>
    <property type="match status" value="2"/>
</dbReference>
<dbReference type="PANTHER" id="PTHR43745">
    <property type="entry name" value="NITROREDUCTASE MJ1384-RELATED"/>
    <property type="match status" value="1"/>
</dbReference>
<dbReference type="Proteomes" id="UP000006055">
    <property type="component" value="Chromosome"/>
</dbReference>
<keyword evidence="3" id="KW-1185">Reference proteome</keyword>
<gene>
    <name evidence="2" type="ordered locus">Desti_4841</name>
</gene>
<dbReference type="Gene3D" id="3.40.109.10">
    <property type="entry name" value="NADH Oxidase"/>
    <property type="match status" value="2"/>
</dbReference>
<dbReference type="STRING" id="706587.Desti_4841"/>
<evidence type="ECO:0000313" key="3">
    <source>
        <dbReference type="Proteomes" id="UP000006055"/>
    </source>
</evidence>
<protein>
    <submittedName>
        <fullName evidence="2">SagB-type dehydrogenase domain protein</fullName>
    </submittedName>
</protein>
<name>I4CD15_DESTA</name>
<feature type="domain" description="Nitroreductase" evidence="1">
    <location>
        <begin position="73"/>
        <end position="236"/>
    </location>
</feature>
<feature type="domain" description="Nitroreductase" evidence="1">
    <location>
        <begin position="406"/>
        <end position="495"/>
    </location>
</feature>
<dbReference type="InterPro" id="IPR052544">
    <property type="entry name" value="Bacteriocin_Proc_Enz"/>
</dbReference>
<dbReference type="AlphaFoldDB" id="I4CD15"/>
<dbReference type="InterPro" id="IPR000415">
    <property type="entry name" value="Nitroreductase-like"/>
</dbReference>
<evidence type="ECO:0000259" key="1">
    <source>
        <dbReference type="Pfam" id="PF00881"/>
    </source>
</evidence>
<dbReference type="GO" id="GO:0016491">
    <property type="term" value="F:oxidoreductase activity"/>
    <property type="evidence" value="ECO:0007669"/>
    <property type="project" value="InterPro"/>
</dbReference>
<dbReference type="EMBL" id="CP003360">
    <property type="protein sequence ID" value="AFM27456.1"/>
    <property type="molecule type" value="Genomic_DNA"/>
</dbReference>
<accession>I4CD15</accession>
<dbReference type="InterPro" id="IPR020051">
    <property type="entry name" value="SagB-type_dehydrogenase"/>
</dbReference>
<organism evidence="2 3">
    <name type="scientific">Desulfomonile tiedjei (strain ATCC 49306 / DSM 6799 / DCB-1)</name>
    <dbReference type="NCBI Taxonomy" id="706587"/>
    <lineage>
        <taxon>Bacteria</taxon>
        <taxon>Pseudomonadati</taxon>
        <taxon>Thermodesulfobacteriota</taxon>
        <taxon>Desulfomonilia</taxon>
        <taxon>Desulfomonilales</taxon>
        <taxon>Desulfomonilaceae</taxon>
        <taxon>Desulfomonile</taxon>
    </lineage>
</organism>